<dbReference type="SFLD" id="SFLDS00003">
    <property type="entry name" value="Haloacid_Dehalogenase"/>
    <property type="match status" value="1"/>
</dbReference>
<evidence type="ECO:0000256" key="5">
    <source>
        <dbReference type="ARBA" id="ARBA00023277"/>
    </source>
</evidence>
<dbReference type="AlphaFoldDB" id="A0A2G6E8C5"/>
<dbReference type="SFLD" id="SFLDG01135">
    <property type="entry name" value="C1.5.6:_HAD__Beta-PGM__Phospha"/>
    <property type="match status" value="1"/>
</dbReference>
<evidence type="ECO:0008006" key="8">
    <source>
        <dbReference type="Google" id="ProtNLM"/>
    </source>
</evidence>
<dbReference type="InterPro" id="IPR006439">
    <property type="entry name" value="HAD-SF_hydro_IA"/>
</dbReference>
<name>A0A2G6E8C5_9BACT</name>
<dbReference type="Pfam" id="PF13419">
    <property type="entry name" value="HAD_2"/>
    <property type="match status" value="1"/>
</dbReference>
<sequence>MGIMDGEARLLLWNYTRDEKAELDRFLEELKAPPAVTIEKNQGYVLLKDIIHGAKRSEKEYECDEKIVLFYNVPPKGISFLINTGKERRLPSPIYASVTAHSIEWPFCKLAQELLHEREAVRVAMVMKDAEALIFDMDGVIADSEPLHFEAEKATLLARGIEAPWSEWHIFTGLTEEKIFRYIVDHFTDGAFSPEELIEAKFEIFIDMLNEKVQPVPGALDFISRSRKTFHKMAVTTSSLALTQQVVFNKFQLHDVFDVIVTGDAIVRGKPDPEPYVITVERLGLPAERCVVFEDSLNGIRSAKGAGCNVIGIGTSFSGKALLEAGAAAVIENFEFFDNNA</sequence>
<keyword evidence="4" id="KW-0460">Magnesium</keyword>
<comment type="similarity">
    <text evidence="2">Belongs to the HAD-like hydrolase superfamily. CbbY/CbbZ/Gph/YieH family.</text>
</comment>
<gene>
    <name evidence="6" type="ORF">CSB45_04460</name>
</gene>
<dbReference type="InterPro" id="IPR023198">
    <property type="entry name" value="PGP-like_dom2"/>
</dbReference>
<dbReference type="InterPro" id="IPR036412">
    <property type="entry name" value="HAD-like_sf"/>
</dbReference>
<keyword evidence="5" id="KW-0119">Carbohydrate metabolism</keyword>
<evidence type="ECO:0000313" key="6">
    <source>
        <dbReference type="EMBL" id="PID58325.1"/>
    </source>
</evidence>
<evidence type="ECO:0000256" key="2">
    <source>
        <dbReference type="ARBA" id="ARBA00006171"/>
    </source>
</evidence>
<dbReference type="SUPFAM" id="SSF56784">
    <property type="entry name" value="HAD-like"/>
    <property type="match status" value="1"/>
</dbReference>
<dbReference type="Gene3D" id="3.40.50.1000">
    <property type="entry name" value="HAD superfamily/HAD-like"/>
    <property type="match status" value="1"/>
</dbReference>
<dbReference type="InterPro" id="IPR023214">
    <property type="entry name" value="HAD_sf"/>
</dbReference>
<dbReference type="InterPro" id="IPR051600">
    <property type="entry name" value="Beta-PGM-like"/>
</dbReference>
<evidence type="ECO:0000256" key="3">
    <source>
        <dbReference type="ARBA" id="ARBA00022723"/>
    </source>
</evidence>
<protein>
    <recommendedName>
        <fullName evidence="8">HAD family phosphatase</fullName>
    </recommendedName>
</protein>
<dbReference type="Proteomes" id="UP000229740">
    <property type="component" value="Unassembled WGS sequence"/>
</dbReference>
<comment type="caution">
    <text evidence="6">The sequence shown here is derived from an EMBL/GenBank/DDBJ whole genome shotgun (WGS) entry which is preliminary data.</text>
</comment>
<dbReference type="GO" id="GO:0003824">
    <property type="term" value="F:catalytic activity"/>
    <property type="evidence" value="ECO:0007669"/>
    <property type="project" value="UniProtKB-ARBA"/>
</dbReference>
<dbReference type="PANTHER" id="PTHR46193:SF18">
    <property type="entry name" value="HEXITOL PHOSPHATASE B"/>
    <property type="match status" value="1"/>
</dbReference>
<evidence type="ECO:0000256" key="1">
    <source>
        <dbReference type="ARBA" id="ARBA00001946"/>
    </source>
</evidence>
<proteinExistence type="inferred from homology"/>
<reference evidence="6 7" key="1">
    <citation type="submission" date="2017-10" db="EMBL/GenBank/DDBJ databases">
        <title>Novel microbial diversity and functional potential in the marine mammal oral microbiome.</title>
        <authorList>
            <person name="Dudek N.K."/>
            <person name="Sun C.L."/>
            <person name="Burstein D."/>
            <person name="Kantor R.S."/>
            <person name="Aliaga Goltsman D.S."/>
            <person name="Bik E.M."/>
            <person name="Thomas B.C."/>
            <person name="Banfield J.F."/>
            <person name="Relman D.A."/>
        </authorList>
    </citation>
    <scope>NUCLEOTIDE SEQUENCE [LARGE SCALE GENOMIC DNA]</scope>
    <source>
        <strain evidence="6">DOLZORAL124_49_17</strain>
    </source>
</reference>
<accession>A0A2G6E8C5</accession>
<organism evidence="6 7">
    <name type="scientific">candidate division KSB3 bacterium</name>
    <dbReference type="NCBI Taxonomy" id="2044937"/>
    <lineage>
        <taxon>Bacteria</taxon>
        <taxon>candidate division KSB3</taxon>
    </lineage>
</organism>
<dbReference type="SFLD" id="SFLDG01129">
    <property type="entry name" value="C1.5:_HAD__Beta-PGM__Phosphata"/>
    <property type="match status" value="1"/>
</dbReference>
<dbReference type="Pfam" id="PF12646">
    <property type="entry name" value="DUF3783"/>
    <property type="match status" value="1"/>
</dbReference>
<dbReference type="GO" id="GO:0046872">
    <property type="term" value="F:metal ion binding"/>
    <property type="evidence" value="ECO:0007669"/>
    <property type="project" value="UniProtKB-KW"/>
</dbReference>
<dbReference type="PANTHER" id="PTHR46193">
    <property type="entry name" value="6-PHOSPHOGLUCONATE PHOSPHATASE"/>
    <property type="match status" value="1"/>
</dbReference>
<dbReference type="Gene3D" id="1.10.150.240">
    <property type="entry name" value="Putative phosphatase, domain 2"/>
    <property type="match status" value="1"/>
</dbReference>
<dbReference type="InterPro" id="IPR016621">
    <property type="entry name" value="UCP014543"/>
</dbReference>
<dbReference type="EMBL" id="PDPS01000023">
    <property type="protein sequence ID" value="PID58325.1"/>
    <property type="molecule type" value="Genomic_DNA"/>
</dbReference>
<dbReference type="InterPro" id="IPR041492">
    <property type="entry name" value="HAD_2"/>
</dbReference>
<evidence type="ECO:0000313" key="7">
    <source>
        <dbReference type="Proteomes" id="UP000229740"/>
    </source>
</evidence>
<dbReference type="NCBIfam" id="TIGR01509">
    <property type="entry name" value="HAD-SF-IA-v3"/>
    <property type="match status" value="1"/>
</dbReference>
<keyword evidence="3" id="KW-0479">Metal-binding</keyword>
<evidence type="ECO:0000256" key="4">
    <source>
        <dbReference type="ARBA" id="ARBA00022842"/>
    </source>
</evidence>
<comment type="cofactor">
    <cofactor evidence="1">
        <name>Mg(2+)</name>
        <dbReference type="ChEBI" id="CHEBI:18420"/>
    </cofactor>
</comment>